<dbReference type="RefSeq" id="WP_106087701.1">
    <property type="nucleotide sequence ID" value="NZ_PVNL01000015.1"/>
</dbReference>
<name>A0A2S9YWY6_9BACT</name>
<comment type="similarity">
    <text evidence="1">Belongs to the UDPGP type 1 family.</text>
</comment>
<evidence type="ECO:0000256" key="3">
    <source>
        <dbReference type="ARBA" id="ARBA00022695"/>
    </source>
</evidence>
<dbReference type="SUPFAM" id="SSF53448">
    <property type="entry name" value="Nucleotide-diphospho-sugar transferases"/>
    <property type="match status" value="1"/>
</dbReference>
<dbReference type="InterPro" id="IPR016267">
    <property type="entry name" value="UDPGP_trans"/>
</dbReference>
<dbReference type="Pfam" id="PF01704">
    <property type="entry name" value="UDPGP"/>
    <property type="match status" value="1"/>
</dbReference>
<comment type="caution">
    <text evidence="4">The sequence shown here is derived from an EMBL/GenBank/DDBJ whole genome shotgun (WGS) entry which is preliminary data.</text>
</comment>
<dbReference type="GO" id="GO:0003983">
    <property type="term" value="F:UTP:glucose-1-phosphate uridylyltransferase activity"/>
    <property type="evidence" value="ECO:0007669"/>
    <property type="project" value="InterPro"/>
</dbReference>
<protein>
    <submittedName>
        <fullName evidence="4">UTP--glucose-1-phosphate uridylyltransferase</fullName>
    </submittedName>
</protein>
<proteinExistence type="inferred from homology"/>
<dbReference type="InterPro" id="IPR002618">
    <property type="entry name" value="UDPGP_fam"/>
</dbReference>
<dbReference type="AlphaFoldDB" id="A0A2S9YWY6"/>
<evidence type="ECO:0000256" key="1">
    <source>
        <dbReference type="ARBA" id="ARBA00010401"/>
    </source>
</evidence>
<keyword evidence="2 4" id="KW-0808">Transferase</keyword>
<dbReference type="Gene3D" id="3.90.550.10">
    <property type="entry name" value="Spore Coat Polysaccharide Biosynthesis Protein SpsA, Chain A"/>
    <property type="match status" value="1"/>
</dbReference>
<evidence type="ECO:0000313" key="5">
    <source>
        <dbReference type="Proteomes" id="UP000238823"/>
    </source>
</evidence>
<sequence>MELRPSVAGYAFDAAAFAALRVRLSNGALSQATARLPLAPAPLETLVPPPLRDFRTFAGRAGARVAESSRNLGSAAQRGRLALRHGRAAVLILNGGMATRFGGKPKGVVPVVHGEPESFLWVKLAQIAKLIREYDATIPVVLMHSFATQAASRLHLHDIDWAGIPRDMRFEFSQSIMPRVGVDAVPLQDLPGAASLPDSLLYCAPGHGDTLLRLRASGILRELRQAGVEHLLVSNVDNLGAELDPMLLGGHIQAVDAGAHMSVEVVRRAGDKGGCVAVVAGRPVIVEGFRMPEDVSLDAYPQFNTNTLWFWLSAIDRDFDLDWFPVERVVAGPQGKAMPVVQFEQLIGQVTEHLEAHYFEVDRERRFLPIKTREDLVEAAPRMRAMVKRLRSDTV</sequence>
<gene>
    <name evidence="4" type="ORF">ENSA7_06170</name>
</gene>
<keyword evidence="3 4" id="KW-0548">Nucleotidyltransferase</keyword>
<dbReference type="InterPro" id="IPR029044">
    <property type="entry name" value="Nucleotide-diphossugar_trans"/>
</dbReference>
<reference evidence="4 5" key="1">
    <citation type="submission" date="2018-03" db="EMBL/GenBank/DDBJ databases">
        <title>Draft Genome Sequences of the Obligatory Marine Myxobacteria Enhygromyxa salina SWB007.</title>
        <authorList>
            <person name="Poehlein A."/>
            <person name="Moghaddam J.A."/>
            <person name="Harms H."/>
            <person name="Alanjari M."/>
            <person name="Koenig G.M."/>
            <person name="Daniel R."/>
            <person name="Schaeberle T.F."/>
        </authorList>
    </citation>
    <scope>NUCLEOTIDE SEQUENCE [LARGE SCALE GENOMIC DNA]</scope>
    <source>
        <strain evidence="4 5">SWB007</strain>
    </source>
</reference>
<evidence type="ECO:0000256" key="2">
    <source>
        <dbReference type="ARBA" id="ARBA00022679"/>
    </source>
</evidence>
<dbReference type="OrthoDB" id="9804758at2"/>
<organism evidence="4 5">
    <name type="scientific">Enhygromyxa salina</name>
    <dbReference type="NCBI Taxonomy" id="215803"/>
    <lineage>
        <taxon>Bacteria</taxon>
        <taxon>Pseudomonadati</taxon>
        <taxon>Myxococcota</taxon>
        <taxon>Polyangia</taxon>
        <taxon>Nannocystales</taxon>
        <taxon>Nannocystaceae</taxon>
        <taxon>Enhygromyxa</taxon>
    </lineage>
</organism>
<dbReference type="PANTHER" id="PTHR43511">
    <property type="match status" value="1"/>
</dbReference>
<accession>A0A2S9YWY6</accession>
<evidence type="ECO:0000313" key="4">
    <source>
        <dbReference type="EMBL" id="PRQ09562.1"/>
    </source>
</evidence>
<dbReference type="EMBL" id="PVNL01000015">
    <property type="protein sequence ID" value="PRQ09562.1"/>
    <property type="molecule type" value="Genomic_DNA"/>
</dbReference>
<dbReference type="GO" id="GO:0006011">
    <property type="term" value="P:UDP-alpha-D-glucose metabolic process"/>
    <property type="evidence" value="ECO:0007669"/>
    <property type="project" value="InterPro"/>
</dbReference>
<dbReference type="Proteomes" id="UP000238823">
    <property type="component" value="Unassembled WGS sequence"/>
</dbReference>